<keyword evidence="6" id="KW-0012">Acyltransferase</keyword>
<keyword evidence="5 7" id="KW-0472">Membrane</keyword>
<evidence type="ECO:0000256" key="4">
    <source>
        <dbReference type="ARBA" id="ARBA00022679"/>
    </source>
</evidence>
<sequence length="344" mass="41054">MRKGKKIGLYSQNRLSNFINFGKQRQKNLLIIKKLRFSSLGKSPSMQQILYRYCIYPLFYLVSKLPWRVLYTISDFVFVLVYYLFPYRKKVVLMNLSRSFPEKSERERKKIARDHYRYLIDSIFEAIKKISVTESVLRERVKVKNLDQIQQLYDQGKSIVVVMGHYGNWELGGARVNIEAKHPLVCIYKKLHNEIFDQLLFDIRSRFGTELVEARDTPRSMLANRDRTTAVVFLADQTPLLLRHAHWIKFLNQDTPVYQGTAQLAQKFDYPVVYFVVRRPKRGFYEVDFELLVEEPNTVSDLEISKRHTRRLEQDIKAQPELWMWTHRRWKRSHQKPKNVASID</sequence>
<evidence type="ECO:0000256" key="5">
    <source>
        <dbReference type="ARBA" id="ARBA00023136"/>
    </source>
</evidence>
<evidence type="ECO:0000256" key="2">
    <source>
        <dbReference type="ARBA" id="ARBA00022475"/>
    </source>
</evidence>
<dbReference type="Proteomes" id="UP001354989">
    <property type="component" value="Chromosome"/>
</dbReference>
<gene>
    <name evidence="8" type="ORF">PEPS_03320</name>
</gene>
<name>A0ABM7VBI2_9BACT</name>
<keyword evidence="9" id="KW-1185">Reference proteome</keyword>
<dbReference type="InterPro" id="IPR004960">
    <property type="entry name" value="LipA_acyltrans"/>
</dbReference>
<dbReference type="PANTHER" id="PTHR30606">
    <property type="entry name" value="LIPID A BIOSYNTHESIS LAUROYL ACYLTRANSFERASE"/>
    <property type="match status" value="1"/>
</dbReference>
<keyword evidence="7" id="KW-1133">Transmembrane helix</keyword>
<dbReference type="Pfam" id="PF03279">
    <property type="entry name" value="Lip_A_acyltrans"/>
    <property type="match status" value="1"/>
</dbReference>
<accession>A0ABM7VBI2</accession>
<protein>
    <submittedName>
        <fullName evidence="8">Lipid A biosynthesis protein</fullName>
    </submittedName>
</protein>
<dbReference type="CDD" id="cd07984">
    <property type="entry name" value="LPLAT_LABLAT-like"/>
    <property type="match status" value="1"/>
</dbReference>
<proteinExistence type="predicted"/>
<evidence type="ECO:0000256" key="1">
    <source>
        <dbReference type="ARBA" id="ARBA00004533"/>
    </source>
</evidence>
<evidence type="ECO:0000313" key="8">
    <source>
        <dbReference type="EMBL" id="BDC98051.1"/>
    </source>
</evidence>
<keyword evidence="2" id="KW-1003">Cell membrane</keyword>
<comment type="subcellular location">
    <subcellularLocation>
        <location evidence="1">Cell inner membrane</location>
    </subcellularLocation>
</comment>
<keyword evidence="7" id="KW-0812">Transmembrane</keyword>
<dbReference type="PANTHER" id="PTHR30606:SF10">
    <property type="entry name" value="PHOSPHATIDYLINOSITOL MANNOSIDE ACYLTRANSFERASE"/>
    <property type="match status" value="1"/>
</dbReference>
<feature type="transmembrane region" description="Helical" evidence="7">
    <location>
        <begin position="65"/>
        <end position="85"/>
    </location>
</feature>
<evidence type="ECO:0000313" key="9">
    <source>
        <dbReference type="Proteomes" id="UP001354989"/>
    </source>
</evidence>
<dbReference type="EMBL" id="AP025292">
    <property type="protein sequence ID" value="BDC98051.1"/>
    <property type="molecule type" value="Genomic_DNA"/>
</dbReference>
<dbReference type="PIRSF" id="PIRSF026649">
    <property type="entry name" value="MsbB"/>
    <property type="match status" value="1"/>
</dbReference>
<evidence type="ECO:0000256" key="6">
    <source>
        <dbReference type="ARBA" id="ARBA00023315"/>
    </source>
</evidence>
<organism evidence="8 9">
    <name type="scientific">Persicobacter psychrovividus</name>
    <dbReference type="NCBI Taxonomy" id="387638"/>
    <lineage>
        <taxon>Bacteria</taxon>
        <taxon>Pseudomonadati</taxon>
        <taxon>Bacteroidota</taxon>
        <taxon>Cytophagia</taxon>
        <taxon>Cytophagales</taxon>
        <taxon>Persicobacteraceae</taxon>
        <taxon>Persicobacter</taxon>
    </lineage>
</organism>
<keyword evidence="4" id="KW-0808">Transferase</keyword>
<keyword evidence="3" id="KW-0997">Cell inner membrane</keyword>
<reference evidence="8 9" key="1">
    <citation type="submission" date="2021-12" db="EMBL/GenBank/DDBJ databases">
        <title>Genome sequencing of bacteria with rrn-lacking chromosome and rrn-plasmid.</title>
        <authorList>
            <person name="Anda M."/>
            <person name="Iwasaki W."/>
        </authorList>
    </citation>
    <scope>NUCLEOTIDE SEQUENCE [LARGE SCALE GENOMIC DNA]</scope>
    <source>
        <strain evidence="8 9">NBRC 101262</strain>
    </source>
</reference>
<evidence type="ECO:0000256" key="3">
    <source>
        <dbReference type="ARBA" id="ARBA00022519"/>
    </source>
</evidence>
<evidence type="ECO:0000256" key="7">
    <source>
        <dbReference type="SAM" id="Phobius"/>
    </source>
</evidence>